<keyword evidence="3" id="KW-1185">Reference proteome</keyword>
<sequence length="61" mass="6844">MCRLAVLQRHQAVSGKFHKHKEVQNENDGKGTSIIPALYTLLTQLFRVLNSLIGNHTEISS</sequence>
<gene>
    <name evidence="1" type="ORF">DEO72_LG7g1980</name>
    <name evidence="2" type="ORF">DEO72_LG7g1982</name>
</gene>
<dbReference type="EMBL" id="CP039351">
    <property type="protein sequence ID" value="QCE00692.1"/>
    <property type="molecule type" value="Genomic_DNA"/>
</dbReference>
<dbReference type="AlphaFoldDB" id="A0A4D6MJA7"/>
<evidence type="ECO:0000313" key="3">
    <source>
        <dbReference type="Proteomes" id="UP000501690"/>
    </source>
</evidence>
<evidence type="ECO:0000313" key="1">
    <source>
        <dbReference type="EMBL" id="QCE00690.1"/>
    </source>
</evidence>
<dbReference type="Proteomes" id="UP000501690">
    <property type="component" value="Linkage Group LG7"/>
</dbReference>
<evidence type="ECO:0000313" key="2">
    <source>
        <dbReference type="EMBL" id="QCE00692.1"/>
    </source>
</evidence>
<protein>
    <submittedName>
        <fullName evidence="2">Uncharacterized protein</fullName>
    </submittedName>
</protein>
<organism evidence="2 3">
    <name type="scientific">Vigna unguiculata</name>
    <name type="common">Cowpea</name>
    <dbReference type="NCBI Taxonomy" id="3917"/>
    <lineage>
        <taxon>Eukaryota</taxon>
        <taxon>Viridiplantae</taxon>
        <taxon>Streptophyta</taxon>
        <taxon>Embryophyta</taxon>
        <taxon>Tracheophyta</taxon>
        <taxon>Spermatophyta</taxon>
        <taxon>Magnoliopsida</taxon>
        <taxon>eudicotyledons</taxon>
        <taxon>Gunneridae</taxon>
        <taxon>Pentapetalae</taxon>
        <taxon>rosids</taxon>
        <taxon>fabids</taxon>
        <taxon>Fabales</taxon>
        <taxon>Fabaceae</taxon>
        <taxon>Papilionoideae</taxon>
        <taxon>50 kb inversion clade</taxon>
        <taxon>NPAAA clade</taxon>
        <taxon>indigoferoid/millettioid clade</taxon>
        <taxon>Phaseoleae</taxon>
        <taxon>Vigna</taxon>
    </lineage>
</organism>
<reference evidence="2 3" key="1">
    <citation type="submission" date="2019-04" db="EMBL/GenBank/DDBJ databases">
        <title>An improved genome assembly and genetic linkage map for asparagus bean, Vigna unguiculata ssp. sesquipedialis.</title>
        <authorList>
            <person name="Xia Q."/>
            <person name="Zhang R."/>
            <person name="Dong Y."/>
        </authorList>
    </citation>
    <scope>NUCLEOTIDE SEQUENCE [LARGE SCALE GENOMIC DNA]</scope>
    <source>
        <tissue evidence="2">Leaf</tissue>
    </source>
</reference>
<dbReference type="EMBL" id="CP039351">
    <property type="protein sequence ID" value="QCE00690.1"/>
    <property type="molecule type" value="Genomic_DNA"/>
</dbReference>
<accession>A0A4D6MJA7</accession>
<proteinExistence type="predicted"/>
<name>A0A4D6MJA7_VIGUN</name>